<dbReference type="SUPFAM" id="SSF54909">
    <property type="entry name" value="Dimeric alpha+beta barrel"/>
    <property type="match status" value="1"/>
</dbReference>
<feature type="domain" description="YCII-related" evidence="2">
    <location>
        <begin position="17"/>
        <end position="97"/>
    </location>
</feature>
<dbReference type="InterPro" id="IPR011008">
    <property type="entry name" value="Dimeric_a/b-barrel"/>
</dbReference>
<dbReference type="EMBL" id="CP165644">
    <property type="protein sequence ID" value="XDU65810.1"/>
    <property type="molecule type" value="Genomic_DNA"/>
</dbReference>
<protein>
    <submittedName>
        <fullName evidence="3">YciI family protein</fullName>
    </submittedName>
</protein>
<dbReference type="InterPro" id="IPR005545">
    <property type="entry name" value="YCII"/>
</dbReference>
<name>A0AB39VE49_9FUSO</name>
<dbReference type="Gene3D" id="3.30.70.1060">
    <property type="entry name" value="Dimeric alpha+beta barrel"/>
    <property type="match status" value="1"/>
</dbReference>
<accession>A0AB39VE49</accession>
<sequence>MLKYTKKKGILLKISMFAIISTYKKNLDEVDKKREEHLAYVKNFILSGKFLVVGRKNPIDGAVIIAHNVTKKELEEIFENDPYYMNGLAEYAITEFNPASFANGLKDILEKLKK</sequence>
<evidence type="ECO:0000256" key="1">
    <source>
        <dbReference type="ARBA" id="ARBA00007689"/>
    </source>
</evidence>
<evidence type="ECO:0000259" key="2">
    <source>
        <dbReference type="Pfam" id="PF03795"/>
    </source>
</evidence>
<dbReference type="KEGG" id="lrug:AB8B22_05125"/>
<dbReference type="RefSeq" id="WP_369710303.1">
    <property type="nucleotide sequence ID" value="NZ_CP165644.1"/>
</dbReference>
<organism evidence="3">
    <name type="scientific">Leptotrichia rugosa</name>
    <dbReference type="NCBI Taxonomy" id="3239302"/>
    <lineage>
        <taxon>Bacteria</taxon>
        <taxon>Fusobacteriati</taxon>
        <taxon>Fusobacteriota</taxon>
        <taxon>Fusobacteriia</taxon>
        <taxon>Fusobacteriales</taxon>
        <taxon>Leptotrichiaceae</taxon>
        <taxon>Leptotrichia</taxon>
    </lineage>
</organism>
<dbReference type="PANTHER" id="PTHR37828:SF1">
    <property type="entry name" value="YCII-RELATED DOMAIN-CONTAINING PROTEIN"/>
    <property type="match status" value="1"/>
</dbReference>
<reference evidence="3" key="1">
    <citation type="submission" date="2024-07" db="EMBL/GenBank/DDBJ databases">
        <authorList>
            <person name="Li X.-J."/>
            <person name="Wang X."/>
        </authorList>
    </citation>
    <scope>NUCLEOTIDE SEQUENCE</scope>
    <source>
        <strain evidence="3">HSP-334</strain>
    </source>
</reference>
<dbReference type="Pfam" id="PF03795">
    <property type="entry name" value="YCII"/>
    <property type="match status" value="1"/>
</dbReference>
<comment type="similarity">
    <text evidence="1">Belongs to the YciI family.</text>
</comment>
<gene>
    <name evidence="3" type="ORF">AB8B22_05125</name>
</gene>
<proteinExistence type="inferred from homology"/>
<evidence type="ECO:0000313" key="3">
    <source>
        <dbReference type="EMBL" id="XDU65810.1"/>
    </source>
</evidence>
<dbReference type="PANTHER" id="PTHR37828">
    <property type="entry name" value="GSR2449 PROTEIN"/>
    <property type="match status" value="1"/>
</dbReference>
<dbReference type="AlphaFoldDB" id="A0AB39VE49"/>